<dbReference type="RefSeq" id="WP_088859929.1">
    <property type="nucleotide sequence ID" value="NZ_CP022115.1"/>
</dbReference>
<comment type="subunit">
    <text evidence="3 15">Monomer.</text>
</comment>
<dbReference type="OrthoDB" id="9800855at2"/>
<dbReference type="PANTHER" id="PTHR22993">
    <property type="entry name" value="FORMAMIDOPYRIMIDINE-DNA GLYCOSYLASE"/>
    <property type="match status" value="1"/>
</dbReference>
<dbReference type="InterPro" id="IPR012319">
    <property type="entry name" value="FPG_cat"/>
</dbReference>
<protein>
    <recommendedName>
        <fullName evidence="15">Formamidopyrimidine-DNA glycosylase</fullName>
        <shortName evidence="15">Fapy-DNA glycosylase</shortName>
        <ecNumber evidence="15">3.2.2.23</ecNumber>
    </recommendedName>
    <alternativeName>
        <fullName evidence="15">DNA-(apurinic or apyrimidinic site) lyase MutM</fullName>
        <shortName evidence="15">AP lyase MutM</shortName>
        <ecNumber evidence="15">4.2.99.18</ecNumber>
    </alternativeName>
</protein>
<gene>
    <name evidence="15" type="primary">mutM</name>
    <name evidence="15" type="synonym">fpg</name>
    <name evidence="18" type="ORF">LHGZ1_0317</name>
</gene>
<feature type="binding site" evidence="15">
    <location>
        <position position="153"/>
    </location>
    <ligand>
        <name>DNA</name>
        <dbReference type="ChEBI" id="CHEBI:16991"/>
    </ligand>
</feature>
<dbReference type="HAMAP" id="MF_00103">
    <property type="entry name" value="Fapy_DNA_glycosyl"/>
    <property type="match status" value="1"/>
</dbReference>
<dbReference type="SUPFAM" id="SSF57716">
    <property type="entry name" value="Glucocorticoid receptor-like (DNA-binding domain)"/>
    <property type="match status" value="1"/>
</dbReference>
<keyword evidence="10 15" id="KW-0234">DNA repair</keyword>
<evidence type="ECO:0000313" key="18">
    <source>
        <dbReference type="EMBL" id="ASJ23148.1"/>
    </source>
</evidence>
<keyword evidence="11 15" id="KW-0456">Lyase</keyword>
<dbReference type="SUPFAM" id="SSF46946">
    <property type="entry name" value="S13-like H2TH domain"/>
    <property type="match status" value="1"/>
</dbReference>
<evidence type="ECO:0000259" key="17">
    <source>
        <dbReference type="PROSITE" id="PS51068"/>
    </source>
</evidence>
<dbReference type="EC" id="3.2.2.23" evidence="15"/>
<dbReference type="GO" id="GO:0006284">
    <property type="term" value="P:base-excision repair"/>
    <property type="evidence" value="ECO:0007669"/>
    <property type="project" value="InterPro"/>
</dbReference>
<feature type="domain" description="FPG-type" evidence="16">
    <location>
        <begin position="238"/>
        <end position="272"/>
    </location>
</feature>
<evidence type="ECO:0000256" key="13">
    <source>
        <dbReference type="ARBA" id="ARBA00023295"/>
    </source>
</evidence>
<dbReference type="AlphaFoldDB" id="A0A248LEE5"/>
<dbReference type="CDD" id="cd08966">
    <property type="entry name" value="EcFpg-like_N"/>
    <property type="match status" value="1"/>
</dbReference>
<dbReference type="Proteomes" id="UP000197424">
    <property type="component" value="Chromosome"/>
</dbReference>
<dbReference type="GO" id="GO:0003684">
    <property type="term" value="F:damaged DNA binding"/>
    <property type="evidence" value="ECO:0007669"/>
    <property type="project" value="InterPro"/>
</dbReference>
<accession>A0A248LEE5</accession>
<comment type="catalytic activity">
    <reaction evidence="14 15">
        <text>2'-deoxyribonucleotide-(2'-deoxyribose 5'-phosphate)-2'-deoxyribonucleotide-DNA = a 3'-end 2'-deoxyribonucleotide-(2,3-dehydro-2,3-deoxyribose 5'-phosphate)-DNA + a 5'-end 5'-phospho-2'-deoxyribonucleoside-DNA + H(+)</text>
        <dbReference type="Rhea" id="RHEA:66592"/>
        <dbReference type="Rhea" id="RHEA-COMP:13180"/>
        <dbReference type="Rhea" id="RHEA-COMP:16897"/>
        <dbReference type="Rhea" id="RHEA-COMP:17067"/>
        <dbReference type="ChEBI" id="CHEBI:15378"/>
        <dbReference type="ChEBI" id="CHEBI:136412"/>
        <dbReference type="ChEBI" id="CHEBI:157695"/>
        <dbReference type="ChEBI" id="CHEBI:167181"/>
        <dbReference type="EC" id="4.2.99.18"/>
    </reaction>
</comment>
<evidence type="ECO:0000256" key="5">
    <source>
        <dbReference type="ARBA" id="ARBA00022763"/>
    </source>
</evidence>
<feature type="active site" description="Proton donor; for delta-elimination activity" evidence="15">
    <location>
        <position position="262"/>
    </location>
</feature>
<sequence>MPELPEVETVRAGLTPHLTGRQIKAVTVREPRLRWPVDPDLPAKLAGLEVRTVERRAKYLLIGFGHEQWLIVHLGMSGSVQVLPDDTPPQKHDHLDFILDDGHLVRYHDPRRFGAVLWHLGPPESHPLLSRLGPEPLSDGFDTAGLLHALAGRRQALKVALMDNAVVVGVGNIYANESLFEAGLDPRRPALSLTADEAGQLVQSVRHTLARAIAAGGSTLRDFRDAIGKPGYFQQDYAVYGRQGQSCPRCGGLVERCRLGQRSTFFCPACQR</sequence>
<evidence type="ECO:0000256" key="12">
    <source>
        <dbReference type="ARBA" id="ARBA00023268"/>
    </source>
</evidence>
<dbReference type="Gene3D" id="1.10.8.50">
    <property type="match status" value="1"/>
</dbReference>
<feature type="active site" description="Proton donor; for beta-elimination activity" evidence="15">
    <location>
        <position position="58"/>
    </location>
</feature>
<feature type="binding site" evidence="15">
    <location>
        <position position="92"/>
    </location>
    <ligand>
        <name>DNA</name>
        <dbReference type="ChEBI" id="CHEBI:16991"/>
    </ligand>
</feature>
<evidence type="ECO:0000256" key="1">
    <source>
        <dbReference type="ARBA" id="ARBA00001668"/>
    </source>
</evidence>
<comment type="similarity">
    <text evidence="2 15">Belongs to the FPG family.</text>
</comment>
<feature type="active site" description="Schiff-base intermediate with DNA" evidence="15">
    <location>
        <position position="2"/>
    </location>
</feature>
<dbReference type="Pfam" id="PF06827">
    <property type="entry name" value="zf-FPG_IleRS"/>
    <property type="match status" value="1"/>
</dbReference>
<dbReference type="Pfam" id="PF01149">
    <property type="entry name" value="Fapy_DNA_glyco"/>
    <property type="match status" value="1"/>
</dbReference>
<dbReference type="Pfam" id="PF06831">
    <property type="entry name" value="H2TH"/>
    <property type="match status" value="1"/>
</dbReference>
<comment type="function">
    <text evidence="15">Involved in base excision repair of DNA damaged by oxidation or by mutagenic agents. Acts as DNA glycosylase that recognizes and removes damaged bases. Has a preference for oxidized purines, such as 7,8-dihydro-8-oxoguanine (8-oxoG). Has AP (apurinic/apyrimidinic) lyase activity and introduces nicks in the DNA strand. Cleaves the DNA backbone by beta-delta elimination to generate a single-strand break at the site of the removed base with both 3'- and 5'-phosphates.</text>
</comment>
<evidence type="ECO:0000313" key="19">
    <source>
        <dbReference type="Proteomes" id="UP000197424"/>
    </source>
</evidence>
<dbReference type="SUPFAM" id="SSF81624">
    <property type="entry name" value="N-terminal domain of MutM-like DNA repair proteins"/>
    <property type="match status" value="1"/>
</dbReference>
<dbReference type="InterPro" id="IPR035937">
    <property type="entry name" value="FPG_N"/>
</dbReference>
<evidence type="ECO:0000256" key="10">
    <source>
        <dbReference type="ARBA" id="ARBA00023204"/>
    </source>
</evidence>
<evidence type="ECO:0000256" key="15">
    <source>
        <dbReference type="HAMAP-Rule" id="MF_00103"/>
    </source>
</evidence>
<dbReference type="GO" id="GO:0140078">
    <property type="term" value="F:class I DNA-(apurinic or apyrimidinic site) endonuclease activity"/>
    <property type="evidence" value="ECO:0007669"/>
    <property type="project" value="UniProtKB-EC"/>
</dbReference>
<dbReference type="PROSITE" id="PS51066">
    <property type="entry name" value="ZF_FPG_2"/>
    <property type="match status" value="1"/>
</dbReference>
<evidence type="ECO:0000256" key="3">
    <source>
        <dbReference type="ARBA" id="ARBA00011245"/>
    </source>
</evidence>
<dbReference type="NCBIfam" id="TIGR00577">
    <property type="entry name" value="fpg"/>
    <property type="match status" value="1"/>
</dbReference>
<evidence type="ECO:0000256" key="14">
    <source>
        <dbReference type="ARBA" id="ARBA00044632"/>
    </source>
</evidence>
<dbReference type="InterPro" id="IPR010979">
    <property type="entry name" value="Ribosomal_uS13-like_H2TH"/>
</dbReference>
<comment type="catalytic activity">
    <reaction evidence="1 15">
        <text>Hydrolysis of DNA containing ring-opened 7-methylguanine residues, releasing 2,6-diamino-4-hydroxy-5-(N-methyl)formamidopyrimidine.</text>
        <dbReference type="EC" id="3.2.2.23"/>
    </reaction>
</comment>
<reference evidence="19" key="1">
    <citation type="submission" date="2017-06" db="EMBL/GenBank/DDBJ databases">
        <title>Whole genome sequence of Laribacter hongkongensis LHGZ1.</title>
        <authorList>
            <person name="Chen D."/>
            <person name="Wu H."/>
            <person name="Chen J."/>
        </authorList>
    </citation>
    <scope>NUCLEOTIDE SEQUENCE [LARGE SCALE GENOMIC DNA]</scope>
    <source>
        <strain evidence="19">LHGZ1</strain>
    </source>
</reference>
<evidence type="ECO:0000256" key="7">
    <source>
        <dbReference type="ARBA" id="ARBA00022801"/>
    </source>
</evidence>
<dbReference type="NCBIfam" id="NF002211">
    <property type="entry name" value="PRK01103.1"/>
    <property type="match status" value="1"/>
</dbReference>
<keyword evidence="8 15" id="KW-0862">Zinc</keyword>
<evidence type="ECO:0000256" key="2">
    <source>
        <dbReference type="ARBA" id="ARBA00009409"/>
    </source>
</evidence>
<keyword evidence="6 15" id="KW-0863">Zinc-finger</keyword>
<proteinExistence type="inferred from homology"/>
<dbReference type="InterPro" id="IPR015886">
    <property type="entry name" value="H2TH_FPG"/>
</dbReference>
<dbReference type="SMART" id="SM01232">
    <property type="entry name" value="H2TH"/>
    <property type="match status" value="1"/>
</dbReference>
<comment type="cofactor">
    <cofactor evidence="15">
        <name>Zn(2+)</name>
        <dbReference type="ChEBI" id="CHEBI:29105"/>
    </cofactor>
    <text evidence="15">Binds 1 zinc ion per subunit.</text>
</comment>
<feature type="binding site" evidence="15">
    <location>
        <position position="111"/>
    </location>
    <ligand>
        <name>DNA</name>
        <dbReference type="ChEBI" id="CHEBI:16991"/>
    </ligand>
</feature>
<dbReference type="EMBL" id="CP022115">
    <property type="protein sequence ID" value="ASJ23148.1"/>
    <property type="molecule type" value="Genomic_DNA"/>
</dbReference>
<dbReference type="PROSITE" id="PS01242">
    <property type="entry name" value="ZF_FPG_1"/>
    <property type="match status" value="1"/>
</dbReference>
<keyword evidence="9 15" id="KW-0238">DNA-binding</keyword>
<dbReference type="SMART" id="SM00898">
    <property type="entry name" value="Fapy_DNA_glyco"/>
    <property type="match status" value="1"/>
</dbReference>
<dbReference type="InterPro" id="IPR015887">
    <property type="entry name" value="DNA_glyclase_Znf_dom_DNA_BS"/>
</dbReference>
<keyword evidence="5 15" id="KW-0227">DNA damage</keyword>
<dbReference type="PANTHER" id="PTHR22993:SF9">
    <property type="entry name" value="FORMAMIDOPYRIMIDINE-DNA GLYCOSYLASE"/>
    <property type="match status" value="1"/>
</dbReference>
<dbReference type="Gene3D" id="3.20.190.10">
    <property type="entry name" value="MutM-like, N-terminal"/>
    <property type="match status" value="1"/>
</dbReference>
<keyword evidence="12 15" id="KW-0511">Multifunctional enzyme</keyword>
<evidence type="ECO:0000256" key="8">
    <source>
        <dbReference type="ARBA" id="ARBA00022833"/>
    </source>
</evidence>
<dbReference type="InterPro" id="IPR020629">
    <property type="entry name" value="FPG_Glyclase"/>
</dbReference>
<dbReference type="EC" id="4.2.99.18" evidence="15"/>
<dbReference type="GO" id="GO:0008270">
    <property type="term" value="F:zinc ion binding"/>
    <property type="evidence" value="ECO:0007669"/>
    <property type="project" value="UniProtKB-UniRule"/>
</dbReference>
<evidence type="ECO:0000256" key="4">
    <source>
        <dbReference type="ARBA" id="ARBA00022723"/>
    </source>
</evidence>
<keyword evidence="4 15" id="KW-0479">Metal-binding</keyword>
<keyword evidence="7 15" id="KW-0378">Hydrolase</keyword>
<dbReference type="InterPro" id="IPR000214">
    <property type="entry name" value="Znf_DNA_glyclase/AP_lyase"/>
</dbReference>
<dbReference type="GO" id="GO:0034039">
    <property type="term" value="F:8-oxo-7,8-dihydroguanine DNA N-glycosylase activity"/>
    <property type="evidence" value="ECO:0007669"/>
    <property type="project" value="TreeGrafter"/>
</dbReference>
<feature type="active site" description="Proton donor" evidence="15">
    <location>
        <position position="3"/>
    </location>
</feature>
<dbReference type="PROSITE" id="PS51068">
    <property type="entry name" value="FPG_CAT"/>
    <property type="match status" value="1"/>
</dbReference>
<evidence type="ECO:0000256" key="6">
    <source>
        <dbReference type="ARBA" id="ARBA00022771"/>
    </source>
</evidence>
<dbReference type="InterPro" id="IPR010663">
    <property type="entry name" value="Znf_FPG/IleRS"/>
</dbReference>
<name>A0A248LEE5_9NEIS</name>
<evidence type="ECO:0000256" key="9">
    <source>
        <dbReference type="ARBA" id="ARBA00023125"/>
    </source>
</evidence>
<evidence type="ECO:0000259" key="16">
    <source>
        <dbReference type="PROSITE" id="PS51066"/>
    </source>
</evidence>
<organism evidence="18 19">
    <name type="scientific">Laribacter hongkongensis</name>
    <dbReference type="NCBI Taxonomy" id="168471"/>
    <lineage>
        <taxon>Bacteria</taxon>
        <taxon>Pseudomonadati</taxon>
        <taxon>Pseudomonadota</taxon>
        <taxon>Betaproteobacteria</taxon>
        <taxon>Neisseriales</taxon>
        <taxon>Aquaspirillaceae</taxon>
        <taxon>Laribacter</taxon>
    </lineage>
</organism>
<dbReference type="FunFam" id="1.10.8.50:FF:000003">
    <property type="entry name" value="Formamidopyrimidine-DNA glycosylase"/>
    <property type="match status" value="1"/>
</dbReference>
<evidence type="ECO:0000256" key="11">
    <source>
        <dbReference type="ARBA" id="ARBA00023239"/>
    </source>
</evidence>
<feature type="domain" description="Formamidopyrimidine-DNA glycosylase catalytic" evidence="17">
    <location>
        <begin position="2"/>
        <end position="114"/>
    </location>
</feature>
<dbReference type="FunFam" id="3.20.190.10:FF:000001">
    <property type="entry name" value="Formamidopyrimidine-DNA glycosylase"/>
    <property type="match status" value="1"/>
</dbReference>
<keyword evidence="13 15" id="KW-0326">Glycosidase</keyword>